<evidence type="ECO:0000259" key="2">
    <source>
        <dbReference type="Pfam" id="PF07714"/>
    </source>
</evidence>
<dbReference type="PANTHER" id="PTHR46146">
    <property type="entry name" value="SERINE/THREONINE-PROTEIN KINASE-LIKE PROTEIN CCR4"/>
    <property type="match status" value="1"/>
</dbReference>
<dbReference type="EMBL" id="OZ023709">
    <property type="protein sequence ID" value="CAK9881814.1"/>
    <property type="molecule type" value="Genomic_DNA"/>
</dbReference>
<sequence>MEPRRNTETDGSSGRPVMSDEPNESSAKSVLTEVTTSNKRVLRASIIADEEMDPTLKTEVFFNTTDGSSGRPLMSDEPNESSAKSVLTEVKRSTKRVLHGSIIADEEMDATLKSEVFFNTTDGSSGRPVMSDKPNESSAISVLTEVRRSNKRLLRGSVMADEEMMLLSSLKYSSTRQVETRLDCMRPRSPRLLLARNGIAGCYTLMEVIVMTDNFGKKIEGNGWWTMYHGKLRTGQEVAVKVWPLGAPSAVVEFHEFEAVRAEYKGCCEHLVKVIGYCEGDPQISIYEYMPGGTLQQYLHGELLLHIVQSKSLQHFPGLGFSLQNNDIFLTENWVPKVYFYTAITSSQWYVKAILEDSSNMGNINPTLGFNFPTETIMKIIKWLPIFDANSTSDCSKIRHKCSTVALVDINPKGKRKQPQTIFTQNQGPPYGL</sequence>
<gene>
    <name evidence="3" type="ORF">CSSPJE1EN2_LOCUS23170</name>
</gene>
<feature type="domain" description="Serine-threonine/tyrosine-protein kinase catalytic" evidence="2">
    <location>
        <begin position="227"/>
        <end position="302"/>
    </location>
</feature>
<feature type="region of interest" description="Disordered" evidence="1">
    <location>
        <begin position="65"/>
        <end position="84"/>
    </location>
</feature>
<dbReference type="PANTHER" id="PTHR46146:SF3">
    <property type="entry name" value="SERINE_THREONINE-PROTEIN KINASE-LIKE PROTEIN CCR3-RELATED"/>
    <property type="match status" value="1"/>
</dbReference>
<reference evidence="3" key="1">
    <citation type="submission" date="2024-03" db="EMBL/GenBank/DDBJ databases">
        <authorList>
            <consortium name="ELIXIR-Norway"/>
            <consortium name="Elixir Norway"/>
        </authorList>
    </citation>
    <scope>NUCLEOTIDE SEQUENCE</scope>
</reference>
<evidence type="ECO:0000256" key="1">
    <source>
        <dbReference type="SAM" id="MobiDB-lite"/>
    </source>
</evidence>
<dbReference type="Gene3D" id="1.10.510.10">
    <property type="entry name" value="Transferase(Phosphotransferase) domain 1"/>
    <property type="match status" value="1"/>
</dbReference>
<name>A0ABP1BZC2_9BRYO</name>
<dbReference type="Pfam" id="PF07714">
    <property type="entry name" value="PK_Tyr_Ser-Thr"/>
    <property type="match status" value="1"/>
</dbReference>
<dbReference type="SUPFAM" id="SSF56112">
    <property type="entry name" value="Protein kinase-like (PK-like)"/>
    <property type="match status" value="1"/>
</dbReference>
<keyword evidence="4" id="KW-1185">Reference proteome</keyword>
<feature type="region of interest" description="Disordered" evidence="1">
    <location>
        <begin position="1"/>
        <end position="32"/>
    </location>
</feature>
<dbReference type="InterPro" id="IPR001245">
    <property type="entry name" value="Ser-Thr/Tyr_kinase_cat_dom"/>
</dbReference>
<dbReference type="Proteomes" id="UP001497522">
    <property type="component" value="Chromosome 8"/>
</dbReference>
<dbReference type="InterPro" id="IPR011009">
    <property type="entry name" value="Kinase-like_dom_sf"/>
</dbReference>
<evidence type="ECO:0000313" key="3">
    <source>
        <dbReference type="EMBL" id="CAK9881814.1"/>
    </source>
</evidence>
<organism evidence="3 4">
    <name type="scientific">Sphagnum jensenii</name>
    <dbReference type="NCBI Taxonomy" id="128206"/>
    <lineage>
        <taxon>Eukaryota</taxon>
        <taxon>Viridiplantae</taxon>
        <taxon>Streptophyta</taxon>
        <taxon>Embryophyta</taxon>
        <taxon>Bryophyta</taxon>
        <taxon>Sphagnophytina</taxon>
        <taxon>Sphagnopsida</taxon>
        <taxon>Sphagnales</taxon>
        <taxon>Sphagnaceae</taxon>
        <taxon>Sphagnum</taxon>
    </lineage>
</organism>
<protein>
    <recommendedName>
        <fullName evidence="2">Serine-threonine/tyrosine-protein kinase catalytic domain-containing protein</fullName>
    </recommendedName>
</protein>
<evidence type="ECO:0000313" key="4">
    <source>
        <dbReference type="Proteomes" id="UP001497522"/>
    </source>
</evidence>
<accession>A0ABP1BZC2</accession>
<proteinExistence type="predicted"/>